<gene>
    <name evidence="2" type="ORF">JS533_012230</name>
</gene>
<name>A0ABS9VY30_9BIFI</name>
<dbReference type="PANTHER" id="PTHR43179">
    <property type="entry name" value="RHAMNOSYLTRANSFERASE WBBL"/>
    <property type="match status" value="1"/>
</dbReference>
<evidence type="ECO:0000313" key="3">
    <source>
        <dbReference type="Proteomes" id="UP000710815"/>
    </source>
</evidence>
<dbReference type="RefSeq" id="WP_241514959.1">
    <property type="nucleotide sequence ID" value="NZ_JAFEJT020000074.1"/>
</dbReference>
<dbReference type="Proteomes" id="UP000710815">
    <property type="component" value="Unassembled WGS sequence"/>
</dbReference>
<evidence type="ECO:0000259" key="1">
    <source>
        <dbReference type="Pfam" id="PF00535"/>
    </source>
</evidence>
<organism evidence="2 3">
    <name type="scientific">Bifidobacterium amazonense</name>
    <dbReference type="NCBI Taxonomy" id="2809027"/>
    <lineage>
        <taxon>Bacteria</taxon>
        <taxon>Bacillati</taxon>
        <taxon>Actinomycetota</taxon>
        <taxon>Actinomycetes</taxon>
        <taxon>Bifidobacteriales</taxon>
        <taxon>Bifidobacteriaceae</taxon>
        <taxon>Bifidobacterium</taxon>
    </lineage>
</organism>
<dbReference type="PANTHER" id="PTHR43179:SF7">
    <property type="entry name" value="RHAMNOSYLTRANSFERASE WBBL"/>
    <property type="match status" value="1"/>
</dbReference>
<dbReference type="Gene3D" id="3.90.550.10">
    <property type="entry name" value="Spore Coat Polysaccharide Biosynthesis Protein SpsA, Chain A"/>
    <property type="match status" value="2"/>
</dbReference>
<dbReference type="Pfam" id="PF00535">
    <property type="entry name" value="Glycos_transf_2"/>
    <property type="match status" value="2"/>
</dbReference>
<dbReference type="InterPro" id="IPR029044">
    <property type="entry name" value="Nucleotide-diphossugar_trans"/>
</dbReference>
<reference evidence="2 3" key="1">
    <citation type="journal article" date="2021" name="Environ. Microbiol.">
        <title>Genetic insights into the dark matter of the mammalian gut microbiota through targeted genome reconstruction.</title>
        <authorList>
            <person name="Lugli G.A."/>
            <person name="Alessandri G."/>
            <person name="Milani C."/>
            <person name="Viappiani A."/>
            <person name="Fontana F."/>
            <person name="Tarracchini C."/>
            <person name="Mancabelli L."/>
            <person name="Argentini C."/>
            <person name="Ruiz L."/>
            <person name="Margolles A."/>
            <person name="van Sinderen D."/>
            <person name="Turroni F."/>
            <person name="Ventura M."/>
        </authorList>
    </citation>
    <scope>NUCLEOTIDE SEQUENCE [LARGE SCALE GENOMIC DNA]</scope>
    <source>
        <strain evidence="2 3">MA1</strain>
    </source>
</reference>
<dbReference type="CDD" id="cd04186">
    <property type="entry name" value="GT_2_like_c"/>
    <property type="match status" value="1"/>
</dbReference>
<reference evidence="2 3" key="2">
    <citation type="journal article" date="2021" name="Syst. Appl. Microbiol.">
        <title>Phylogenetic classification of ten novel species belonging to the genus Bifidobacterium comprising B. phasiani sp. nov., B. pongonis sp. nov., B. saguinibicoloris sp. nov., B. colobi sp. nov., B. simiiventris sp. nov., B. santillanense sp. nov., B. miconis sp. nov., B. amazonense sp. nov., B. pluvialisilvae sp. nov., and B. miconisargentati sp. nov.</title>
        <authorList>
            <person name="Lugli G.A."/>
            <person name="Calvete-Torre I."/>
            <person name="Alessandri G."/>
            <person name="Milani C."/>
            <person name="Turroni F."/>
            <person name="Laiolo P."/>
            <person name="Ossiprandi M.C."/>
            <person name="Margolles A."/>
            <person name="Ruiz L."/>
            <person name="Ventura M."/>
        </authorList>
    </citation>
    <scope>NUCLEOTIDE SEQUENCE [LARGE SCALE GENOMIC DNA]</scope>
    <source>
        <strain evidence="2 3">MA1</strain>
    </source>
</reference>
<dbReference type="SUPFAM" id="SSF53448">
    <property type="entry name" value="Nucleotide-diphospho-sugar transferases"/>
    <property type="match status" value="2"/>
</dbReference>
<feature type="domain" description="Glycosyltransferase 2-like" evidence="1">
    <location>
        <begin position="544"/>
        <end position="722"/>
    </location>
</feature>
<feature type="domain" description="Glycosyltransferase 2-like" evidence="1">
    <location>
        <begin position="292"/>
        <end position="399"/>
    </location>
</feature>
<keyword evidence="3" id="KW-1185">Reference proteome</keyword>
<dbReference type="InterPro" id="IPR001173">
    <property type="entry name" value="Glyco_trans_2-like"/>
</dbReference>
<evidence type="ECO:0000313" key="2">
    <source>
        <dbReference type="EMBL" id="MCH9277022.1"/>
    </source>
</evidence>
<protein>
    <submittedName>
        <fullName evidence="2">Glycosyltransferase family 2 protein</fullName>
    </submittedName>
</protein>
<sequence>MSTVKVLGLCRGDGKGYIKIATESAPEQLMARVKTGTGRILECPLYRIGFPGEDAIAREAAGDIVEGAGNVSVLAVPLLDGTSLEVGIFNRSDPQKPIFVLPFNALESKIRSRLTYKYQSNFARQIRDIDQRRLSGRPYTYITGIYPVEDNMVACRFRVRYPYTDGNERCEIVVLDHNGQVMDVHPRVMESGAITDPQDSSQYLQEIEYSIPLTDQPQAVCIYAKPEFHDGNFTCITEAMYTGLLNGAFDLTKKPWWDEGYAVWFERHRATWSDVANQREISRRWDQRPLISIVTAVFRPPVEFLRAFIQSVLAQSYENFELILVNVSGDSPETSAVLDSITDTRVRIITADNASIPENTNIGIRASQGEYIAFVDHDDVIEPDALYRYVCEIHQHPDADLLYCDEDLLDNGIYRWPVFKPAFNPDMLYGGNYVTHMLMVSRHVLEQVELSGADVSGAQDFDLTLKCAEKARSIRAVQHVLYHWRMHQNSTSSNKDSKPYAEEAGRLAVARHFERVGVKVEVTGSELPFRYRTKYLFDKDPLVSIVIPTKDHSELLDQCLQSVLNKTTYEHFEIVLVENNSIEQKTFDYYERIQKDPRVKVVTWPGKGFNYSAICNYGASHSSGELILFLNNDTEVITENWLESMVGFFARPEVGMVGAKLIFRDKLVQHGGVWVAQDHCGHYGEMMSYKDGGYMETLRYPVDVAAVTGACQMVRREIFEKVGGLDEDLAVVLNDVDLSLKVGEAGYLVIFDPQAMLYHDEHVSRGRDETDKDRALRAIDEQARFYAKWDRTIVKGKYLNSNLNQANGHYKISW</sequence>
<dbReference type="EMBL" id="JAFEJT020000074">
    <property type="protein sequence ID" value="MCH9277022.1"/>
    <property type="molecule type" value="Genomic_DNA"/>
</dbReference>
<accession>A0ABS9VY30</accession>
<proteinExistence type="predicted"/>
<comment type="caution">
    <text evidence="2">The sequence shown here is derived from an EMBL/GenBank/DDBJ whole genome shotgun (WGS) entry which is preliminary data.</text>
</comment>